<keyword evidence="2" id="KW-1185">Reference proteome</keyword>
<comment type="caution">
    <text evidence="1">The sequence shown here is derived from an EMBL/GenBank/DDBJ whole genome shotgun (WGS) entry which is preliminary data.</text>
</comment>
<dbReference type="Proteomes" id="UP000216339">
    <property type="component" value="Unassembled WGS sequence"/>
</dbReference>
<organism evidence="1 2">
    <name type="scientific">Rubrivirga marina</name>
    <dbReference type="NCBI Taxonomy" id="1196024"/>
    <lineage>
        <taxon>Bacteria</taxon>
        <taxon>Pseudomonadati</taxon>
        <taxon>Rhodothermota</taxon>
        <taxon>Rhodothermia</taxon>
        <taxon>Rhodothermales</taxon>
        <taxon>Rubricoccaceae</taxon>
        <taxon>Rubrivirga</taxon>
    </lineage>
</organism>
<reference evidence="1 2" key="1">
    <citation type="submission" date="2016-11" db="EMBL/GenBank/DDBJ databases">
        <title>Study of marine rhodopsin-containing bacteria.</title>
        <authorList>
            <person name="Yoshizawa S."/>
            <person name="Kumagai Y."/>
            <person name="Kogure K."/>
        </authorList>
    </citation>
    <scope>NUCLEOTIDE SEQUENCE [LARGE SCALE GENOMIC DNA]</scope>
    <source>
        <strain evidence="1 2">SAORIC-28</strain>
    </source>
</reference>
<dbReference type="AlphaFoldDB" id="A0A271J2C5"/>
<accession>A0A271J2C5</accession>
<proteinExistence type="predicted"/>
<protein>
    <recommendedName>
        <fullName evidence="3">DUF1800 domain-containing protein</fullName>
    </recommendedName>
</protein>
<dbReference type="InterPro" id="IPR014917">
    <property type="entry name" value="DUF1800"/>
</dbReference>
<dbReference type="RefSeq" id="WP_218830521.1">
    <property type="nucleotide sequence ID" value="NZ_MQWD01000001.1"/>
</dbReference>
<dbReference type="Pfam" id="PF08811">
    <property type="entry name" value="DUF1800"/>
    <property type="match status" value="1"/>
</dbReference>
<sequence>MDRRAFFRPSRRSGAPPLFEVLPGVFADGSRVRWDYAAARPAPLASARTASRSPLPAAADLSPYAPSDAAPWDARRARHLLRRTGVAAMPVSVEWALSGSPTETVDAILDGALALGPTPRPLWYNRVPPHWSEPSPIQDAFWDENWQWHDVWRDDVLRDLMGVDDPEPGAEAARAFRHRLTVMWHNHFVTHFESYNLAPWLARYWRTLERHALGDIRAFVHEVGLSPAMLVYLNGADNRAEAPNENYARELLELFTTGITGPDGAPNYTQADITEISRALTGYGVDFYGQTPTPLEAVFVPDWHDDGEKTILGQTGPWGYDDVVRIVFEERAPQIAHRVAALLYREFVYDVPHPEVVSALAGTILADDFVVEGAVRQLLRSAHFFDAATLGARVRSPLEHNVGAYREVGARPSPDDDFLGAVWWMMHLEGQSLFKPPTVAGWPGGRDWLDTGRLATRWEYTSWVQWWNVDYRALALTMPEPWNAAALAADLADALLGVPLPQDEKAALTELLLNGLPPYEWSPITPGAESRIRGLVAHLFRLPEFQLS</sequence>
<evidence type="ECO:0000313" key="2">
    <source>
        <dbReference type="Proteomes" id="UP000216339"/>
    </source>
</evidence>
<evidence type="ECO:0000313" key="1">
    <source>
        <dbReference type="EMBL" id="PAP77671.1"/>
    </source>
</evidence>
<name>A0A271J2C5_9BACT</name>
<gene>
    <name evidence="1" type="ORF">BSZ37_15090</name>
</gene>
<dbReference type="EMBL" id="MQWD01000001">
    <property type="protein sequence ID" value="PAP77671.1"/>
    <property type="molecule type" value="Genomic_DNA"/>
</dbReference>
<evidence type="ECO:0008006" key="3">
    <source>
        <dbReference type="Google" id="ProtNLM"/>
    </source>
</evidence>